<dbReference type="RefSeq" id="XP_034246241.1">
    <property type="nucleotide sequence ID" value="XM_034390350.1"/>
</dbReference>
<feature type="compositionally biased region" description="Basic and acidic residues" evidence="1">
    <location>
        <begin position="1"/>
        <end position="12"/>
    </location>
</feature>
<dbReference type="RefSeq" id="XP_034246233.1">
    <property type="nucleotide sequence ID" value="XM_034390342.1"/>
</dbReference>
<dbReference type="SUPFAM" id="SSF52047">
    <property type="entry name" value="RNI-like"/>
    <property type="match status" value="1"/>
</dbReference>
<dbReference type="RefSeq" id="XP_034246238.1">
    <property type="nucleotide sequence ID" value="XM_034390347.1"/>
</dbReference>
<evidence type="ECO:0000313" key="9">
    <source>
        <dbReference type="RefSeq" id="XP_034246231.1"/>
    </source>
</evidence>
<evidence type="ECO:0000313" key="15">
    <source>
        <dbReference type="RefSeq" id="XP_034246238.1"/>
    </source>
</evidence>
<dbReference type="PROSITE" id="PS50181">
    <property type="entry name" value="FBOX"/>
    <property type="match status" value="1"/>
</dbReference>
<dbReference type="InterPro" id="IPR032675">
    <property type="entry name" value="LRR_dom_sf"/>
</dbReference>
<evidence type="ECO:0000313" key="16">
    <source>
        <dbReference type="RefSeq" id="XP_034246239.1"/>
    </source>
</evidence>
<dbReference type="RefSeq" id="XP_034246236.1">
    <property type="nucleotide sequence ID" value="XM_034390345.1"/>
</dbReference>
<dbReference type="InterPro" id="IPR036047">
    <property type="entry name" value="F-box-like_dom_sf"/>
</dbReference>
<dbReference type="RefSeq" id="XP_034246230.1">
    <property type="nucleotide sequence ID" value="XM_034390339.1"/>
</dbReference>
<dbReference type="RefSeq" id="XP_034246239.1">
    <property type="nucleotide sequence ID" value="XM_034390348.1"/>
</dbReference>
<dbReference type="Proteomes" id="UP000515158">
    <property type="component" value="Unplaced"/>
</dbReference>
<evidence type="ECO:0000313" key="10">
    <source>
        <dbReference type="RefSeq" id="XP_034246232.1"/>
    </source>
</evidence>
<dbReference type="Gene3D" id="3.80.10.10">
    <property type="entry name" value="Ribonuclease Inhibitor"/>
    <property type="match status" value="1"/>
</dbReference>
<dbReference type="InterPro" id="IPR001810">
    <property type="entry name" value="F-box_dom"/>
</dbReference>
<organism evidence="6">
    <name type="scientific">Thrips palmi</name>
    <name type="common">Melon thrips</name>
    <dbReference type="NCBI Taxonomy" id="161013"/>
    <lineage>
        <taxon>Eukaryota</taxon>
        <taxon>Metazoa</taxon>
        <taxon>Ecdysozoa</taxon>
        <taxon>Arthropoda</taxon>
        <taxon>Hexapoda</taxon>
        <taxon>Insecta</taxon>
        <taxon>Pterygota</taxon>
        <taxon>Neoptera</taxon>
        <taxon>Paraneoptera</taxon>
        <taxon>Thysanoptera</taxon>
        <taxon>Terebrantia</taxon>
        <taxon>Thripoidea</taxon>
        <taxon>Thripidae</taxon>
        <taxon>Thrips</taxon>
    </lineage>
</organism>
<dbReference type="Gene3D" id="1.20.1280.50">
    <property type="match status" value="1"/>
</dbReference>
<evidence type="ECO:0000313" key="8">
    <source>
        <dbReference type="RefSeq" id="XP_034246230.1"/>
    </source>
</evidence>
<dbReference type="RefSeq" id="XP_034246232.1">
    <property type="nucleotide sequence ID" value="XM_034390341.1"/>
</dbReference>
<dbReference type="GeneID" id="117648113"/>
<evidence type="ECO:0000313" key="18">
    <source>
        <dbReference type="RefSeq" id="XP_034246241.1"/>
    </source>
</evidence>
<evidence type="ECO:0000313" key="11">
    <source>
        <dbReference type="RefSeq" id="XP_034246233.1"/>
    </source>
</evidence>
<evidence type="ECO:0000313" key="6">
    <source>
        <dbReference type="RefSeq" id="XP_034246228.1"/>
    </source>
</evidence>
<dbReference type="RefSeq" id="XP_034246231.1">
    <property type="nucleotide sequence ID" value="XM_034390340.1"/>
</dbReference>
<dbReference type="RefSeq" id="XP_034246228.1">
    <property type="nucleotide sequence ID" value="XM_034390337.1"/>
</dbReference>
<name>A0A6P8Z187_THRPL</name>
<dbReference type="OrthoDB" id="10257471at2759"/>
<feature type="region of interest" description="Disordered" evidence="1">
    <location>
        <begin position="1"/>
        <end position="190"/>
    </location>
</feature>
<dbReference type="RefSeq" id="XP_034246226.1">
    <property type="nucleotide sequence ID" value="XM_034390335.1"/>
</dbReference>
<dbReference type="RefSeq" id="XP_034246235.1">
    <property type="nucleotide sequence ID" value="XM_034390344.1"/>
</dbReference>
<dbReference type="Pfam" id="PF12937">
    <property type="entry name" value="F-box-like"/>
    <property type="match status" value="1"/>
</dbReference>
<feature type="compositionally biased region" description="Low complexity" evidence="1">
    <location>
        <begin position="13"/>
        <end position="26"/>
    </location>
</feature>
<proteinExistence type="predicted"/>
<sequence length="653" mass="71451">MERGAPGQRERVAAAPGQLGAGLAAPGAPPPLGRGRGRTAARRDPGADGAARGPDEPAPMGGRGRGGRPGADPQEGGQVGQAARRRRSPERYEDNAGAPGQREGLAAVPGQLGAGLVAPGTPPALGRGRGRTATRRDPGADGAARGPDEPAPMGGRGRGGRPGADPREGGQVGQAARRRRSPERYEDNAATMDAFPDELLLEVLGRIDNDALTLLDVVPLVCKRWHRLSRDPGAWSSVTVSIVGCSYFGGRGNGKRHVYHHDEMLEAARILLHAPALRRVCFEGYGGAFSCPNDAEAMASALVRSRAEVREIEFPQPHIPDYIWYPSDPLDDMSPEDLSQLVDFLWRNRSHVRYLKLGQMLRAGEPVLRALGQCENLEELHLMLPDPNYFRYQGQLGGRRLPKLRRLTLNSWYNVDGYRAFLEDLVGCVAQSVRHVRCEESCESSEDVLSQLSRCVELRSLHCGLALVASARTQTKLRSLSLGIYDKDPYEDPRISFPYGEKDQQGVWSAAERALRACGELQALQELRLDIDDCYGHDSQALAMLLATVLATLATKATNVRHLSHSGMLNRQLCWSGTMLGFFKALPRLESLHIDYFRFDCLPDLAEVAGLKRVSGQVTYRKGEADVCRDALEQFKRARPEVDCQLTEHESLY</sequence>
<protein>
    <submittedName>
        <fullName evidence="4 5">Uncharacterized protein LOC117648113 isoform X1</fullName>
    </submittedName>
</protein>
<evidence type="ECO:0000313" key="12">
    <source>
        <dbReference type="RefSeq" id="XP_034246234.1"/>
    </source>
</evidence>
<dbReference type="RefSeq" id="XP_034246240.1">
    <property type="nucleotide sequence ID" value="XM_034390349.1"/>
</dbReference>
<dbReference type="AlphaFoldDB" id="A0A6P8Z187"/>
<evidence type="ECO:0000313" key="4">
    <source>
        <dbReference type="RefSeq" id="XP_034246226.1"/>
    </source>
</evidence>
<evidence type="ECO:0000313" key="13">
    <source>
        <dbReference type="RefSeq" id="XP_034246235.1"/>
    </source>
</evidence>
<gene>
    <name evidence="4 5 6 7 8 9 10 11 12 13 14 15 16 17 18" type="primary">LOC117648113</name>
</gene>
<dbReference type="KEGG" id="tpal:117648113"/>
<dbReference type="RefSeq" id="XP_034246227.1">
    <property type="nucleotide sequence ID" value="XM_034390336.1"/>
</dbReference>
<evidence type="ECO:0000313" key="14">
    <source>
        <dbReference type="RefSeq" id="XP_034246236.1"/>
    </source>
</evidence>
<dbReference type="RefSeq" id="XP_034246229.1">
    <property type="nucleotide sequence ID" value="XM_034390338.1"/>
</dbReference>
<evidence type="ECO:0000313" key="3">
    <source>
        <dbReference type="Proteomes" id="UP000515158"/>
    </source>
</evidence>
<evidence type="ECO:0000313" key="17">
    <source>
        <dbReference type="RefSeq" id="XP_034246240.1"/>
    </source>
</evidence>
<keyword evidence="3" id="KW-1185">Reference proteome</keyword>
<dbReference type="PANTHER" id="PTHR38926">
    <property type="entry name" value="F-BOX DOMAIN CONTAINING PROTEIN, EXPRESSED"/>
    <property type="match status" value="1"/>
</dbReference>
<evidence type="ECO:0000256" key="1">
    <source>
        <dbReference type="SAM" id="MobiDB-lite"/>
    </source>
</evidence>
<feature type="domain" description="F-box" evidence="2">
    <location>
        <begin position="189"/>
        <end position="238"/>
    </location>
</feature>
<reference evidence="4 5" key="1">
    <citation type="submission" date="2025-04" db="UniProtKB">
        <authorList>
            <consortium name="RefSeq"/>
        </authorList>
    </citation>
    <scope>IDENTIFICATION</scope>
    <source>
        <tissue evidence="4 5">Total insect</tissue>
    </source>
</reference>
<evidence type="ECO:0000313" key="7">
    <source>
        <dbReference type="RefSeq" id="XP_034246229.1"/>
    </source>
</evidence>
<dbReference type="RefSeq" id="XP_034246234.1">
    <property type="nucleotide sequence ID" value="XM_034390343.1"/>
</dbReference>
<dbReference type="SUPFAM" id="SSF81383">
    <property type="entry name" value="F-box domain"/>
    <property type="match status" value="1"/>
</dbReference>
<evidence type="ECO:0000313" key="5">
    <source>
        <dbReference type="RefSeq" id="XP_034246227.1"/>
    </source>
</evidence>
<dbReference type="PANTHER" id="PTHR38926:SF5">
    <property type="entry name" value="F-BOX AND LEUCINE-RICH REPEAT PROTEIN 6"/>
    <property type="match status" value="1"/>
</dbReference>
<accession>A0A6P8Z187</accession>
<evidence type="ECO:0000259" key="2">
    <source>
        <dbReference type="PROSITE" id="PS50181"/>
    </source>
</evidence>